<comment type="subcellular location">
    <subcellularLocation>
        <location evidence="1">Cytoplasm</location>
        <location evidence="1">Cytoskeleton</location>
        <location evidence="1">Cilium axoneme</location>
    </subcellularLocation>
</comment>
<keyword evidence="2" id="KW-0963">Cytoplasm</keyword>
<name>A0ABR0Z875_HUSHU</name>
<dbReference type="PANTHER" id="PTHR20899:SF1">
    <property type="entry name" value="PIERCER OF MICROTUBULE WALL 1 PROTEIN"/>
    <property type="match status" value="1"/>
</dbReference>
<keyword evidence="3" id="KW-0206">Cytoskeleton</keyword>
<evidence type="ECO:0000256" key="5">
    <source>
        <dbReference type="ARBA" id="ARBA00038014"/>
    </source>
</evidence>
<dbReference type="InterPro" id="IPR026507">
    <property type="entry name" value="PIRC1/2"/>
</dbReference>
<feature type="region of interest" description="Disordered" evidence="6">
    <location>
        <begin position="1"/>
        <end position="24"/>
    </location>
</feature>
<proteinExistence type="inferred from homology"/>
<protein>
    <submittedName>
        <fullName evidence="7">UPF0691 protein C9orf116-like protein</fullName>
    </submittedName>
</protein>
<accession>A0ABR0Z875</accession>
<sequence length="134" mass="15472">MTELGLENTAATDPGANKESLTSDFYKVNPNLPRRFEHPDWFKAYREQPPHPLYRTTNQTYGSKKPTVHEMPINFFANSRQFSEYNGKCGMYRNNGFNTHIEKSFVNGSDNLITFQDRLNFHKSYNMSGPSHTG</sequence>
<evidence type="ECO:0000313" key="7">
    <source>
        <dbReference type="EMBL" id="KAK6481040.1"/>
    </source>
</evidence>
<organism evidence="7 8">
    <name type="scientific">Huso huso</name>
    <name type="common">Beluga</name>
    <name type="synonym">Acipenser huso</name>
    <dbReference type="NCBI Taxonomy" id="61971"/>
    <lineage>
        <taxon>Eukaryota</taxon>
        <taxon>Metazoa</taxon>
        <taxon>Chordata</taxon>
        <taxon>Craniata</taxon>
        <taxon>Vertebrata</taxon>
        <taxon>Euteleostomi</taxon>
        <taxon>Actinopterygii</taxon>
        <taxon>Chondrostei</taxon>
        <taxon>Acipenseriformes</taxon>
        <taxon>Acipenseridae</taxon>
        <taxon>Huso</taxon>
    </lineage>
</organism>
<evidence type="ECO:0000256" key="4">
    <source>
        <dbReference type="ARBA" id="ARBA00023273"/>
    </source>
</evidence>
<reference evidence="7 8" key="1">
    <citation type="submission" date="2021-05" db="EMBL/GenBank/DDBJ databases">
        <authorList>
            <person name="Zahm M."/>
            <person name="Klopp C."/>
            <person name="Cabau C."/>
            <person name="Kuhl H."/>
            <person name="Suciu R."/>
            <person name="Ciorpac M."/>
            <person name="Holostenco D."/>
            <person name="Gessner J."/>
            <person name="Wuertz S."/>
            <person name="Hohne C."/>
            <person name="Stock M."/>
            <person name="Gislard M."/>
            <person name="Lluch J."/>
            <person name="Milhes M."/>
            <person name="Lampietro C."/>
            <person name="Lopez Roques C."/>
            <person name="Donnadieu C."/>
            <person name="Du K."/>
            <person name="Schartl M."/>
            <person name="Guiguen Y."/>
        </authorList>
    </citation>
    <scope>NUCLEOTIDE SEQUENCE [LARGE SCALE GENOMIC DNA]</scope>
    <source>
        <strain evidence="7">Hh-F2</strain>
        <tissue evidence="7">Blood</tissue>
    </source>
</reference>
<dbReference type="Proteomes" id="UP001369086">
    <property type="component" value="Unassembled WGS sequence"/>
</dbReference>
<gene>
    <name evidence="7" type="ORF">HHUSO_G17179</name>
</gene>
<dbReference type="PANTHER" id="PTHR20899">
    <property type="entry name" value="PIERCE HOMOLOG"/>
    <property type="match status" value="1"/>
</dbReference>
<evidence type="ECO:0000256" key="6">
    <source>
        <dbReference type="SAM" id="MobiDB-lite"/>
    </source>
</evidence>
<evidence type="ECO:0000256" key="3">
    <source>
        <dbReference type="ARBA" id="ARBA00023212"/>
    </source>
</evidence>
<evidence type="ECO:0000256" key="2">
    <source>
        <dbReference type="ARBA" id="ARBA00022490"/>
    </source>
</evidence>
<dbReference type="Pfam" id="PF14892">
    <property type="entry name" value="PIRC1_2"/>
    <property type="match status" value="1"/>
</dbReference>
<dbReference type="EMBL" id="JAHFZB010000015">
    <property type="protein sequence ID" value="KAK6481040.1"/>
    <property type="molecule type" value="Genomic_DNA"/>
</dbReference>
<evidence type="ECO:0000313" key="8">
    <source>
        <dbReference type="Proteomes" id="UP001369086"/>
    </source>
</evidence>
<evidence type="ECO:0000256" key="1">
    <source>
        <dbReference type="ARBA" id="ARBA00004430"/>
    </source>
</evidence>
<keyword evidence="4" id="KW-0966">Cell projection</keyword>
<keyword evidence="8" id="KW-1185">Reference proteome</keyword>
<comment type="similarity">
    <text evidence="5">Belongs to the PIERCE1 family.</text>
</comment>
<comment type="caution">
    <text evidence="7">The sequence shown here is derived from an EMBL/GenBank/DDBJ whole genome shotgun (WGS) entry which is preliminary data.</text>
</comment>